<comment type="subcellular location">
    <subcellularLocation>
        <location evidence="1">Endoplasmic reticulum lumen</location>
    </subcellularLocation>
</comment>
<keyword evidence="5" id="KW-0732">Signal</keyword>
<dbReference type="STRING" id="51511.ENSCSAVP00000010033"/>
<dbReference type="GeneTree" id="ENSGT00940000153909"/>
<dbReference type="SUPFAM" id="SSF48371">
    <property type="entry name" value="ARM repeat"/>
    <property type="match status" value="1"/>
</dbReference>
<dbReference type="GO" id="GO:0000774">
    <property type="term" value="F:adenyl-nucleotide exchange factor activity"/>
    <property type="evidence" value="ECO:0007669"/>
    <property type="project" value="TreeGrafter"/>
</dbReference>
<dbReference type="InterPro" id="IPR050693">
    <property type="entry name" value="Hsp70_NEF-Inhibitors"/>
</dbReference>
<dbReference type="PANTHER" id="PTHR19316">
    <property type="entry name" value="PROTEIN FOLDING REGULATOR"/>
    <property type="match status" value="1"/>
</dbReference>
<organism evidence="11 12">
    <name type="scientific">Ciona savignyi</name>
    <name type="common">Pacific transparent sea squirt</name>
    <dbReference type="NCBI Taxonomy" id="51511"/>
    <lineage>
        <taxon>Eukaryota</taxon>
        <taxon>Metazoa</taxon>
        <taxon>Chordata</taxon>
        <taxon>Tunicata</taxon>
        <taxon>Ascidiacea</taxon>
        <taxon>Phlebobranchia</taxon>
        <taxon>Cionidae</taxon>
        <taxon>Ciona</taxon>
    </lineage>
</organism>
<evidence type="ECO:0000256" key="6">
    <source>
        <dbReference type="ARBA" id="ARBA00022824"/>
    </source>
</evidence>
<evidence type="ECO:0000313" key="12">
    <source>
        <dbReference type="Proteomes" id="UP000007875"/>
    </source>
</evidence>
<dbReference type="eggNOG" id="KOG2160">
    <property type="taxonomic scope" value="Eukaryota"/>
</dbReference>
<evidence type="ECO:0000256" key="9">
    <source>
        <dbReference type="ARBA" id="ARBA00023180"/>
    </source>
</evidence>
<sequence>MTGHSITELKRALKNIKAESTTTDQGAVKGKFKSMDEIRSALGDLEVKQESDVQVMLRLLGVIRGYEGSPEVVGSQGHLELVTALQDIEYYIHQIDNANDFVKLGGFPDVIKLLNHSMSEVREESIHLIGSAAQSNPPVQVELMGLNVMPMLLRQLSDPGETPGVRKKCLFALSSMIRHFPLAQTKFGEIG</sequence>
<proteinExistence type="inferred from homology"/>
<dbReference type="HOGENOM" id="CLU_1424453_0_0_1"/>
<dbReference type="Gene3D" id="1.25.10.10">
    <property type="entry name" value="Leucine-rich Repeat Variant"/>
    <property type="match status" value="1"/>
</dbReference>
<keyword evidence="9" id="KW-0325">Glycoprotein</keyword>
<evidence type="ECO:0000256" key="5">
    <source>
        <dbReference type="ARBA" id="ARBA00022729"/>
    </source>
</evidence>
<dbReference type="InParanoid" id="H2YXH2"/>
<keyword evidence="7" id="KW-0653">Protein transport</keyword>
<dbReference type="AlphaFoldDB" id="H2YXH2"/>
<dbReference type="GO" id="GO:0005788">
    <property type="term" value="C:endoplasmic reticulum lumen"/>
    <property type="evidence" value="ECO:0007669"/>
    <property type="project" value="UniProtKB-SubCell"/>
</dbReference>
<evidence type="ECO:0000256" key="4">
    <source>
        <dbReference type="ARBA" id="ARBA00022448"/>
    </source>
</evidence>
<dbReference type="Ensembl" id="ENSCSAVT00000010155.1">
    <property type="protein sequence ID" value="ENSCSAVP00000010033.1"/>
    <property type="gene ID" value="ENSCSAVG00000005912.1"/>
</dbReference>
<accession>H2YXH2</accession>
<evidence type="ECO:0000256" key="8">
    <source>
        <dbReference type="ARBA" id="ARBA00023010"/>
    </source>
</evidence>
<evidence type="ECO:0000313" key="11">
    <source>
        <dbReference type="Ensembl" id="ENSCSAVP00000010033.1"/>
    </source>
</evidence>
<keyword evidence="8" id="KW-0811">Translocation</keyword>
<reference evidence="11" key="3">
    <citation type="submission" date="2025-09" db="UniProtKB">
        <authorList>
            <consortium name="Ensembl"/>
        </authorList>
    </citation>
    <scope>IDENTIFICATION</scope>
</reference>
<reference evidence="11" key="2">
    <citation type="submission" date="2025-08" db="UniProtKB">
        <authorList>
            <consortium name="Ensembl"/>
        </authorList>
    </citation>
    <scope>IDENTIFICATION</scope>
</reference>
<dbReference type="InterPro" id="IPR011989">
    <property type="entry name" value="ARM-like"/>
</dbReference>
<dbReference type="GO" id="GO:0015031">
    <property type="term" value="P:protein transport"/>
    <property type="evidence" value="ECO:0007669"/>
    <property type="project" value="UniProtKB-KW"/>
</dbReference>
<keyword evidence="6" id="KW-0256">Endoplasmic reticulum</keyword>
<dbReference type="Proteomes" id="UP000007875">
    <property type="component" value="Unassembled WGS sequence"/>
</dbReference>
<keyword evidence="4" id="KW-0813">Transport</keyword>
<comment type="similarity">
    <text evidence="2">Belongs to the SIL1 family.</text>
</comment>
<evidence type="ECO:0000256" key="7">
    <source>
        <dbReference type="ARBA" id="ARBA00022927"/>
    </source>
</evidence>
<evidence type="ECO:0000256" key="3">
    <source>
        <dbReference type="ARBA" id="ARBA00015352"/>
    </source>
</evidence>
<keyword evidence="12" id="KW-1185">Reference proteome</keyword>
<protein>
    <recommendedName>
        <fullName evidence="3">Nucleotide exchange factor SIL1</fullName>
    </recommendedName>
</protein>
<evidence type="ECO:0000256" key="10">
    <source>
        <dbReference type="ARBA" id="ARBA00037748"/>
    </source>
</evidence>
<comment type="function">
    <text evidence="10">Required for protein translocation and folding in the endoplasmic reticulum (ER). Functions as a nucleotide exchange factor for the ER lumenal chaperone HSPA5.</text>
</comment>
<evidence type="ECO:0000256" key="1">
    <source>
        <dbReference type="ARBA" id="ARBA00004319"/>
    </source>
</evidence>
<reference evidence="12" key="1">
    <citation type="submission" date="2003-08" db="EMBL/GenBank/DDBJ databases">
        <authorList>
            <person name="Birren B."/>
            <person name="Nusbaum C."/>
            <person name="Abebe A."/>
            <person name="Abouelleil A."/>
            <person name="Adekoya E."/>
            <person name="Ait-zahra M."/>
            <person name="Allen N."/>
            <person name="Allen T."/>
            <person name="An P."/>
            <person name="Anderson M."/>
            <person name="Anderson S."/>
            <person name="Arachchi H."/>
            <person name="Armbruster J."/>
            <person name="Bachantsang P."/>
            <person name="Baldwin J."/>
            <person name="Barry A."/>
            <person name="Bayul T."/>
            <person name="Blitshsteyn B."/>
            <person name="Bloom T."/>
            <person name="Blye J."/>
            <person name="Boguslavskiy L."/>
            <person name="Borowsky M."/>
            <person name="Boukhgalter B."/>
            <person name="Brunache A."/>
            <person name="Butler J."/>
            <person name="Calixte N."/>
            <person name="Calvo S."/>
            <person name="Camarata J."/>
            <person name="Campo K."/>
            <person name="Chang J."/>
            <person name="Cheshatsang Y."/>
            <person name="Citroen M."/>
            <person name="Collymore A."/>
            <person name="Considine T."/>
            <person name="Cook A."/>
            <person name="Cooke P."/>
            <person name="Corum B."/>
            <person name="Cuomo C."/>
            <person name="David R."/>
            <person name="Dawoe T."/>
            <person name="Degray S."/>
            <person name="Dodge S."/>
            <person name="Dooley K."/>
            <person name="Dorje P."/>
            <person name="Dorjee K."/>
            <person name="Dorris L."/>
            <person name="Duffey N."/>
            <person name="Dupes A."/>
            <person name="Elkins T."/>
            <person name="Engels R."/>
            <person name="Erickson J."/>
            <person name="Farina A."/>
            <person name="Faro S."/>
            <person name="Ferreira P."/>
            <person name="Fischer H."/>
            <person name="Fitzgerald M."/>
            <person name="Foley K."/>
            <person name="Gage D."/>
            <person name="Galagan J."/>
            <person name="Gearin G."/>
            <person name="Gnerre S."/>
            <person name="Gnirke A."/>
            <person name="Goyette A."/>
            <person name="Graham J."/>
            <person name="Grandbois E."/>
            <person name="Gyaltsen K."/>
            <person name="Hafez N."/>
            <person name="Hagopian D."/>
            <person name="Hagos B."/>
            <person name="Hall J."/>
            <person name="Hatcher B."/>
            <person name="Heller A."/>
            <person name="Higgins H."/>
            <person name="Honan T."/>
            <person name="Horn A."/>
            <person name="Houde N."/>
            <person name="Hughes L."/>
            <person name="Hulme W."/>
            <person name="Husby E."/>
            <person name="Iliev I."/>
            <person name="Jaffe D."/>
            <person name="Jones C."/>
            <person name="Kamal M."/>
            <person name="Kamat A."/>
            <person name="Kamvysselis M."/>
            <person name="Karlsson E."/>
            <person name="Kells C."/>
            <person name="Kieu A."/>
            <person name="Kisner P."/>
            <person name="Kodira C."/>
            <person name="Kulbokas E."/>
            <person name="Labutti K."/>
            <person name="Lama D."/>
            <person name="Landers T."/>
            <person name="Leger J."/>
            <person name="Levine S."/>
            <person name="Lewis D."/>
            <person name="Lewis T."/>
            <person name="Lindblad-toh K."/>
            <person name="Liu X."/>
            <person name="Lokyitsang T."/>
            <person name="Lokyitsang Y."/>
            <person name="Lucien O."/>
            <person name="Lui A."/>
            <person name="Ma L.J."/>
            <person name="Mabbitt R."/>
            <person name="Macdonald J."/>
            <person name="Maclean C."/>
            <person name="Major J."/>
            <person name="Manning J."/>
            <person name="Marabella R."/>
            <person name="Maru K."/>
            <person name="Matthews C."/>
            <person name="Mauceli E."/>
            <person name="Mccarthy M."/>
            <person name="Mcdonough S."/>
            <person name="Mcghee T."/>
            <person name="Meldrim J."/>
            <person name="Meneus L."/>
            <person name="Mesirov J."/>
            <person name="Mihalev A."/>
            <person name="Mihova T."/>
            <person name="Mikkelsen T."/>
            <person name="Mlenga V."/>
            <person name="Moru K."/>
            <person name="Mozes J."/>
            <person name="Mulrain L."/>
            <person name="Munson G."/>
            <person name="Naylor J."/>
            <person name="Newes C."/>
            <person name="Nguyen C."/>
            <person name="Nguyen N."/>
            <person name="Nguyen T."/>
            <person name="Nicol R."/>
            <person name="Nielsen C."/>
            <person name="Nizzari M."/>
            <person name="Norbu C."/>
            <person name="Norbu N."/>
            <person name="O'donnell P."/>
            <person name="Okoawo O."/>
            <person name="O'leary S."/>
            <person name="Omotosho B."/>
            <person name="O'neill K."/>
            <person name="Osman S."/>
            <person name="Parker S."/>
            <person name="Perrin D."/>
            <person name="Phunkhang P."/>
            <person name="Piqani B."/>
            <person name="Purcell S."/>
            <person name="Rachupka T."/>
            <person name="Ramasamy U."/>
            <person name="Rameau R."/>
            <person name="Ray V."/>
            <person name="Raymond C."/>
            <person name="Retta R."/>
            <person name="Richardson S."/>
            <person name="Rise C."/>
            <person name="Rodriguez J."/>
            <person name="Rogers J."/>
            <person name="Rogov P."/>
            <person name="Rutman M."/>
            <person name="Schupbach R."/>
            <person name="Seaman C."/>
            <person name="Settipalli S."/>
            <person name="Sharpe T."/>
            <person name="Sheridan J."/>
            <person name="Sherpa N."/>
            <person name="Shi J."/>
            <person name="Smirnov S."/>
            <person name="Smith C."/>
            <person name="Sougnez C."/>
            <person name="Spencer B."/>
            <person name="Stalker J."/>
            <person name="Stange-thomann N."/>
            <person name="Stavropoulos S."/>
            <person name="Stetson K."/>
            <person name="Stone C."/>
            <person name="Stone S."/>
            <person name="Stubbs M."/>
            <person name="Talamas J."/>
            <person name="Tchuinga P."/>
            <person name="Tenzing P."/>
            <person name="Tesfaye S."/>
            <person name="Theodore J."/>
            <person name="Thoulutsang Y."/>
            <person name="Topham K."/>
            <person name="Towey S."/>
            <person name="Tsamla T."/>
            <person name="Tsomo N."/>
            <person name="Vallee D."/>
            <person name="Vassiliev H."/>
            <person name="Venkataraman V."/>
            <person name="Vinson J."/>
            <person name="Vo A."/>
            <person name="Wade C."/>
            <person name="Wang S."/>
            <person name="Wangchuk T."/>
            <person name="Wangdi T."/>
            <person name="Whittaker C."/>
            <person name="Wilkinson J."/>
            <person name="Wu Y."/>
            <person name="Wyman D."/>
            <person name="Yadav S."/>
            <person name="Yang S."/>
            <person name="Yang X."/>
            <person name="Yeager S."/>
            <person name="Yee E."/>
            <person name="Young G."/>
            <person name="Zainoun J."/>
            <person name="Zembeck L."/>
            <person name="Zimmer A."/>
            <person name="Zody M."/>
            <person name="Lander E."/>
        </authorList>
    </citation>
    <scope>NUCLEOTIDE SEQUENCE [LARGE SCALE GENOMIC DNA]</scope>
</reference>
<dbReference type="InterPro" id="IPR016024">
    <property type="entry name" value="ARM-type_fold"/>
</dbReference>
<dbReference type="PANTHER" id="PTHR19316:SF35">
    <property type="entry name" value="NUCLEOTIDE EXCHANGE FACTOR SIL1"/>
    <property type="match status" value="1"/>
</dbReference>
<name>H2YXH2_CIOSA</name>
<evidence type="ECO:0000256" key="2">
    <source>
        <dbReference type="ARBA" id="ARBA00010588"/>
    </source>
</evidence>